<dbReference type="STRING" id="688269.Theth_1463"/>
<dbReference type="KEGG" id="tta:Theth_1463"/>
<dbReference type="InterPro" id="IPR013783">
    <property type="entry name" value="Ig-like_fold"/>
</dbReference>
<dbReference type="AlphaFoldDB" id="F7YUW0"/>
<dbReference type="OrthoDB" id="49493at2"/>
<proteinExistence type="predicted"/>
<dbReference type="PROSITE" id="PS51257">
    <property type="entry name" value="PROKAR_LIPOPROTEIN"/>
    <property type="match status" value="1"/>
</dbReference>
<dbReference type="Proteomes" id="UP000006804">
    <property type="component" value="Chromosome"/>
</dbReference>
<dbReference type="InterPro" id="IPR011047">
    <property type="entry name" value="Quinoprotein_ADH-like_sf"/>
</dbReference>
<name>F7YUW0_9THEM</name>
<dbReference type="PATRIC" id="fig|688269.3.peg.1513"/>
<evidence type="ECO:0000313" key="2">
    <source>
        <dbReference type="Proteomes" id="UP000006804"/>
    </source>
</evidence>
<dbReference type="eggNOG" id="COG5276">
    <property type="taxonomic scope" value="Bacteria"/>
</dbReference>
<dbReference type="HOGENOM" id="CLU_542749_0_0_0"/>
<accession>F7YUW0</accession>
<gene>
    <name evidence="1" type="ORF">Theth_1463</name>
</gene>
<dbReference type="Gene3D" id="2.60.40.10">
    <property type="entry name" value="Immunoglobulins"/>
    <property type="match status" value="2"/>
</dbReference>
<dbReference type="SUPFAM" id="SSF49265">
    <property type="entry name" value="Fibronectin type III"/>
    <property type="match status" value="1"/>
</dbReference>
<dbReference type="SUPFAM" id="SSF50998">
    <property type="entry name" value="Quinoprotein alcohol dehydrogenase-like"/>
    <property type="match status" value="1"/>
</dbReference>
<dbReference type="EMBL" id="CP002351">
    <property type="protein sequence ID" value="AEH51520.1"/>
    <property type="molecule type" value="Genomic_DNA"/>
</dbReference>
<evidence type="ECO:0000313" key="1">
    <source>
        <dbReference type="EMBL" id="AEH51520.1"/>
    </source>
</evidence>
<dbReference type="InterPro" id="IPR036116">
    <property type="entry name" value="FN3_sf"/>
</dbReference>
<dbReference type="Pfam" id="PF08309">
    <property type="entry name" value="LVIVD"/>
    <property type="match status" value="4"/>
</dbReference>
<reference evidence="1 2" key="1">
    <citation type="submission" date="2010-11" db="EMBL/GenBank/DDBJ databases">
        <title>The complete genome of Thermotoga thermarum DSM 5069.</title>
        <authorList>
            <consortium name="US DOE Joint Genome Institute (JGI-PGF)"/>
            <person name="Lucas S."/>
            <person name="Copeland A."/>
            <person name="Lapidus A."/>
            <person name="Bruce D."/>
            <person name="Goodwin L."/>
            <person name="Pitluck S."/>
            <person name="Kyrpides N."/>
            <person name="Mavromatis K."/>
            <person name="Ivanova N."/>
            <person name="Zeytun A."/>
            <person name="Brettin T."/>
            <person name="Detter J.C."/>
            <person name="Tapia R."/>
            <person name="Han C."/>
            <person name="Land M."/>
            <person name="Hauser L."/>
            <person name="Markowitz V."/>
            <person name="Cheng J.-F."/>
            <person name="Hugenholtz P."/>
            <person name="Woyke T."/>
            <person name="Wu D."/>
            <person name="Spring S."/>
            <person name="Schroeder M."/>
            <person name="Brambilla E."/>
            <person name="Klenk H.-P."/>
            <person name="Eisen J.A."/>
        </authorList>
    </citation>
    <scope>NUCLEOTIDE SEQUENCE [LARGE SCALE GENOMIC DNA]</scope>
    <source>
        <strain evidence="1 2">DSM 5069</strain>
    </source>
</reference>
<sequence length="502" mass="56354" precursor="true">MRKMPLLLVVIFVVVIILVSCSTPTNLVENKSPRFKSAYPPNGATKVPTDVTLSWEFEDPDNNIVRYEYRISKDKNNLGNFKGTDKNFAKVPLDLATTYYWEVVAIDTFGAKASSGVLSFTTERPPVKPYNPSPADDTFIYVKSIDLNWECYDPDGDEVVYDLYFGETNPPPLKAKDLKESTYRVDNLEEKTYYWKVVAKSDGLQAESEVWSFSVSIPVGSNLFVLAQYRIYEVDATNITSPTTSLLFELTSGKAIDSYNNNVYVVGDNGIAVYDSRRLYQNSEFKGHRIIVKELLSKNVKVVAGDLYAFVADKEVLKILDVKDPSNIGKVAEFLTNNLKGFFVEDSKVYLCEENMLKVVDVSSPASPAEVAKYEFDSEYPIDVYVVDNFAYVITDKSLWKFDVSSESEIKEEKQVSLTGNGKRVYYDSGFVLALTDQKLYRFSSDFSSKLEINLSNGNAVVAKSGYVYVGTSNGLKIFDMNLSLVGEALNNEIIEDICFAQ</sequence>
<keyword evidence="2" id="KW-1185">Reference proteome</keyword>
<protein>
    <submittedName>
        <fullName evidence="1">Fibronectin type III domain-containing protein</fullName>
    </submittedName>
</protein>
<organism evidence="1 2">
    <name type="scientific">Pseudothermotoga thermarum DSM 5069</name>
    <dbReference type="NCBI Taxonomy" id="688269"/>
    <lineage>
        <taxon>Bacteria</taxon>
        <taxon>Thermotogati</taxon>
        <taxon>Thermotogota</taxon>
        <taxon>Thermotogae</taxon>
        <taxon>Thermotogales</taxon>
        <taxon>Thermotogaceae</taxon>
        <taxon>Pseudothermotoga</taxon>
    </lineage>
</organism>
<dbReference type="InterPro" id="IPR013211">
    <property type="entry name" value="LVIVD"/>
</dbReference>
<dbReference type="RefSeq" id="WP_013932734.1">
    <property type="nucleotide sequence ID" value="NC_015707.1"/>
</dbReference>